<dbReference type="AlphaFoldDB" id="A0A923DXD3"/>
<proteinExistence type="predicted"/>
<keyword evidence="1" id="KW-1133">Transmembrane helix</keyword>
<evidence type="ECO:0008006" key="4">
    <source>
        <dbReference type="Google" id="ProtNLM"/>
    </source>
</evidence>
<reference evidence="2" key="1">
    <citation type="submission" date="2019-11" db="EMBL/GenBank/DDBJ databases">
        <title>Description of Pedobacter sp. LMG 31464T.</title>
        <authorList>
            <person name="Carlier A."/>
            <person name="Qi S."/>
            <person name="Vandamme P."/>
        </authorList>
    </citation>
    <scope>NUCLEOTIDE SEQUENCE</scope>
    <source>
        <strain evidence="2">LMG 31464</strain>
    </source>
</reference>
<gene>
    <name evidence="2" type="ORF">GM921_09845</name>
</gene>
<keyword evidence="1" id="KW-0472">Membrane</keyword>
<dbReference type="EMBL" id="WNXD01000002">
    <property type="protein sequence ID" value="MBB2145789.1"/>
    <property type="molecule type" value="Genomic_DNA"/>
</dbReference>
<protein>
    <recommendedName>
        <fullName evidence="4">Prepilin-type N-terminal cleavage/methylation domain-containing protein</fullName>
    </recommendedName>
</protein>
<evidence type="ECO:0000313" key="2">
    <source>
        <dbReference type="EMBL" id="MBB2145789.1"/>
    </source>
</evidence>
<dbReference type="RefSeq" id="WP_182922479.1">
    <property type="nucleotide sequence ID" value="NZ_WNXD01000002.1"/>
</dbReference>
<dbReference type="Pfam" id="PF07963">
    <property type="entry name" value="N_methyl"/>
    <property type="match status" value="1"/>
</dbReference>
<keyword evidence="3" id="KW-1185">Reference proteome</keyword>
<evidence type="ECO:0000313" key="3">
    <source>
        <dbReference type="Proteomes" id="UP000601055"/>
    </source>
</evidence>
<feature type="transmembrane region" description="Helical" evidence="1">
    <location>
        <begin position="12"/>
        <end position="33"/>
    </location>
</feature>
<dbReference type="InterPro" id="IPR012902">
    <property type="entry name" value="N_methyl_site"/>
</dbReference>
<sequence>MKKIKAYTLLEVTVAMLLSAICITICYSAYGIIGKYYTVFQAKNQQATEVLGLKQVLARDFLKSRFVLKSEDGFELIRDSVLIRYSFSAGHVLRQLNTLHTDTFHLEPSELLCFFEGRPVDVPDTVDQVQFKLSLAKGVRIPLQVNKVYSAENLVN</sequence>
<name>A0A923DXD3_9SPHI</name>
<accession>A0A923DXD3</accession>
<organism evidence="2 3">
    <name type="scientific">Pedobacter planticolens</name>
    <dbReference type="NCBI Taxonomy" id="2679964"/>
    <lineage>
        <taxon>Bacteria</taxon>
        <taxon>Pseudomonadati</taxon>
        <taxon>Bacteroidota</taxon>
        <taxon>Sphingobacteriia</taxon>
        <taxon>Sphingobacteriales</taxon>
        <taxon>Sphingobacteriaceae</taxon>
        <taxon>Pedobacter</taxon>
    </lineage>
</organism>
<evidence type="ECO:0000256" key="1">
    <source>
        <dbReference type="SAM" id="Phobius"/>
    </source>
</evidence>
<keyword evidence="1" id="KW-0812">Transmembrane</keyword>
<comment type="caution">
    <text evidence="2">The sequence shown here is derived from an EMBL/GenBank/DDBJ whole genome shotgun (WGS) entry which is preliminary data.</text>
</comment>
<dbReference type="Proteomes" id="UP000601055">
    <property type="component" value="Unassembled WGS sequence"/>
</dbReference>